<feature type="non-terminal residue" evidence="1">
    <location>
        <position position="192"/>
    </location>
</feature>
<feature type="non-terminal residue" evidence="1">
    <location>
        <position position="1"/>
    </location>
</feature>
<dbReference type="Proteomes" id="UP000045706">
    <property type="component" value="Unassembled WGS sequence"/>
</dbReference>
<name>A0A0G4MNY3_VERLO</name>
<dbReference type="Proteomes" id="UP000044602">
    <property type="component" value="Unassembled WGS sequence"/>
</dbReference>
<organism evidence="1 3">
    <name type="scientific">Verticillium longisporum</name>
    <name type="common">Verticillium dahliae var. longisporum</name>
    <dbReference type="NCBI Taxonomy" id="100787"/>
    <lineage>
        <taxon>Eukaryota</taxon>
        <taxon>Fungi</taxon>
        <taxon>Dikarya</taxon>
        <taxon>Ascomycota</taxon>
        <taxon>Pezizomycotina</taxon>
        <taxon>Sordariomycetes</taxon>
        <taxon>Hypocreomycetidae</taxon>
        <taxon>Glomerellales</taxon>
        <taxon>Plectosphaerellaceae</taxon>
        <taxon>Verticillium</taxon>
    </lineage>
</organism>
<evidence type="ECO:0000313" key="4">
    <source>
        <dbReference type="Proteomes" id="UP000045706"/>
    </source>
</evidence>
<evidence type="ECO:0000313" key="1">
    <source>
        <dbReference type="EMBL" id="CRK35894.1"/>
    </source>
</evidence>
<keyword evidence="3" id="KW-1185">Reference proteome</keyword>
<protein>
    <submittedName>
        <fullName evidence="1">Uncharacterized protein</fullName>
    </submittedName>
</protein>
<evidence type="ECO:0000313" key="2">
    <source>
        <dbReference type="EMBL" id="CRK46388.1"/>
    </source>
</evidence>
<reference evidence="3 4" key="1">
    <citation type="submission" date="2015-05" db="EMBL/GenBank/DDBJ databases">
        <authorList>
            <person name="Fogelqvist Johan"/>
        </authorList>
    </citation>
    <scope>NUCLEOTIDE SEQUENCE [LARGE SCALE GENOMIC DNA]</scope>
    <source>
        <strain evidence="1">VL1</strain>
        <strain evidence="2">VL2</strain>
    </source>
</reference>
<dbReference type="AlphaFoldDB" id="A0A0G4MNY3"/>
<evidence type="ECO:0000313" key="3">
    <source>
        <dbReference type="Proteomes" id="UP000044602"/>
    </source>
</evidence>
<dbReference type="EMBL" id="CVQH01023750">
    <property type="protein sequence ID" value="CRK35894.1"/>
    <property type="molecule type" value="Genomic_DNA"/>
</dbReference>
<proteinExistence type="predicted"/>
<dbReference type="EMBL" id="CVQI01035606">
    <property type="protein sequence ID" value="CRK46388.1"/>
    <property type="molecule type" value="Genomic_DNA"/>
</dbReference>
<sequence>PRPTYRRIVSSFIRSSAPGRHVWKKPPSWDVLHGQHPFLIDAPRLQSRTSLYSEPRKSPYRPISANNTTKLGLSWPRPLATLRRRLLGGESELELSGLTGPLSLESWPNIRSVTAKCDREPNEHGIIVWVSYIMPRRKKALLREICWFIGKTSTAWDLEVAASAARPSTETEASTIWPALSAAGVAWRQGQT</sequence>
<gene>
    <name evidence="1" type="ORF">BN1708_006824</name>
    <name evidence="2" type="ORF">BN1723_007042</name>
</gene>
<accession>A0A0G4MNY3</accession>